<keyword evidence="4 5" id="KW-0472">Membrane</keyword>
<feature type="transmembrane region" description="Helical" evidence="5">
    <location>
        <begin position="182"/>
        <end position="207"/>
    </location>
</feature>
<comment type="caution">
    <text evidence="6">The sequence shown here is derived from an EMBL/GenBank/DDBJ whole genome shotgun (WGS) entry which is preliminary data.</text>
</comment>
<organism evidence="6 7">
    <name type="scientific">Penicillium capsulatum</name>
    <dbReference type="NCBI Taxonomy" id="69766"/>
    <lineage>
        <taxon>Eukaryota</taxon>
        <taxon>Fungi</taxon>
        <taxon>Dikarya</taxon>
        <taxon>Ascomycota</taxon>
        <taxon>Pezizomycotina</taxon>
        <taxon>Eurotiomycetes</taxon>
        <taxon>Eurotiomycetidae</taxon>
        <taxon>Eurotiales</taxon>
        <taxon>Aspergillaceae</taxon>
        <taxon>Penicillium</taxon>
    </lineage>
</organism>
<feature type="transmembrane region" description="Helical" evidence="5">
    <location>
        <begin position="147"/>
        <end position="170"/>
    </location>
</feature>
<proteinExistence type="predicted"/>
<feature type="transmembrane region" description="Helical" evidence="5">
    <location>
        <begin position="20"/>
        <end position="43"/>
    </location>
</feature>
<dbReference type="PANTHER" id="PTHR31465">
    <property type="entry name" value="PROTEIN RTA1-RELATED"/>
    <property type="match status" value="1"/>
</dbReference>
<evidence type="ECO:0000256" key="4">
    <source>
        <dbReference type="ARBA" id="ARBA00023136"/>
    </source>
</evidence>
<dbReference type="GO" id="GO:0016020">
    <property type="term" value="C:membrane"/>
    <property type="evidence" value="ECO:0007669"/>
    <property type="project" value="UniProtKB-SubCell"/>
</dbReference>
<protein>
    <recommendedName>
        <fullName evidence="8">RTA1 domain protein</fullName>
    </recommendedName>
</protein>
<dbReference type="InterPro" id="IPR007568">
    <property type="entry name" value="RTA1"/>
</dbReference>
<name>A0A9W9I188_9EURO</name>
<evidence type="ECO:0008006" key="8">
    <source>
        <dbReference type="Google" id="ProtNLM"/>
    </source>
</evidence>
<keyword evidence="3 5" id="KW-1133">Transmembrane helix</keyword>
<evidence type="ECO:0000313" key="6">
    <source>
        <dbReference type="EMBL" id="KAJ5166050.1"/>
    </source>
</evidence>
<dbReference type="OrthoDB" id="3358017at2759"/>
<comment type="subcellular location">
    <subcellularLocation>
        <location evidence="1">Membrane</location>
        <topology evidence="1">Multi-pass membrane protein</topology>
    </subcellularLocation>
</comment>
<evidence type="ECO:0000313" key="7">
    <source>
        <dbReference type="Proteomes" id="UP001146351"/>
    </source>
</evidence>
<reference evidence="6" key="2">
    <citation type="journal article" date="2023" name="IMA Fungus">
        <title>Comparative genomic study of the Penicillium genus elucidates a diverse pangenome and 15 lateral gene transfer events.</title>
        <authorList>
            <person name="Petersen C."/>
            <person name="Sorensen T."/>
            <person name="Nielsen M.R."/>
            <person name="Sondergaard T.E."/>
            <person name="Sorensen J.L."/>
            <person name="Fitzpatrick D.A."/>
            <person name="Frisvad J.C."/>
            <person name="Nielsen K.L."/>
        </authorList>
    </citation>
    <scope>NUCLEOTIDE SEQUENCE</scope>
    <source>
        <strain evidence="6">IBT 21917</strain>
    </source>
</reference>
<gene>
    <name evidence="6" type="ORF">N7492_006346</name>
</gene>
<feature type="transmembrane region" description="Helical" evidence="5">
    <location>
        <begin position="219"/>
        <end position="239"/>
    </location>
</feature>
<reference evidence="6" key="1">
    <citation type="submission" date="2022-11" db="EMBL/GenBank/DDBJ databases">
        <authorList>
            <person name="Petersen C."/>
        </authorList>
    </citation>
    <scope>NUCLEOTIDE SEQUENCE</scope>
    <source>
        <strain evidence="6">IBT 21917</strain>
    </source>
</reference>
<feature type="transmembrane region" description="Helical" evidence="5">
    <location>
        <begin position="102"/>
        <end position="121"/>
    </location>
</feature>
<accession>A0A9W9I188</accession>
<dbReference type="AlphaFoldDB" id="A0A9W9I188"/>
<dbReference type="EMBL" id="JAPQKO010000004">
    <property type="protein sequence ID" value="KAJ5166050.1"/>
    <property type="molecule type" value="Genomic_DNA"/>
</dbReference>
<evidence type="ECO:0000256" key="3">
    <source>
        <dbReference type="ARBA" id="ARBA00022989"/>
    </source>
</evidence>
<feature type="transmembrane region" description="Helical" evidence="5">
    <location>
        <begin position="64"/>
        <end position="82"/>
    </location>
</feature>
<dbReference type="Pfam" id="PF04479">
    <property type="entry name" value="RTA1"/>
    <property type="match status" value="1"/>
</dbReference>
<dbReference type="Proteomes" id="UP001146351">
    <property type="component" value="Unassembled WGS sequence"/>
</dbReference>
<sequence>MDDGRVIKDSLYLYAPNKIAPVILAAVFFVSLIGHVYQCWYEYLDNRNIISHALTDNYSHYRSWKLIGLHPACAAFFVTGFVLREYGAFNYVYDKAASDAKIVLIIYIMSQVFIYICPPLLELSNYHVLSRVLAYVPSNSPIAPNKIFVIFGGLMSLVEVFNGLGVAYSSNPTGAQQATGRILVLVALAIQMFVIGSFFVISTIFYIRCQKSRASHTTVPTLTYVLWLSMGLILVRSIYRIVQYTGNTNRSDDSLQAEQNITSLERCEWYFYVFEAAPMLANSLLWNIFSPGRFLPRSRNCWIDENGIEVTIPEPMAGQDGQSSSMTLLNTIMDIFTLGVWGHVVASRQEMPPLKVHDSPSPGAV</sequence>
<evidence type="ECO:0000256" key="5">
    <source>
        <dbReference type="SAM" id="Phobius"/>
    </source>
</evidence>
<keyword evidence="2 5" id="KW-0812">Transmembrane</keyword>
<dbReference type="PANTHER" id="PTHR31465:SF34">
    <property type="entry name" value="DOMAIN PROTEIN, PUTATIVE (AFU_ORTHOLOGUE AFUA_3G00480)-RELATED"/>
    <property type="match status" value="1"/>
</dbReference>
<evidence type="ECO:0000256" key="1">
    <source>
        <dbReference type="ARBA" id="ARBA00004141"/>
    </source>
</evidence>
<evidence type="ECO:0000256" key="2">
    <source>
        <dbReference type="ARBA" id="ARBA00022692"/>
    </source>
</evidence>
<keyword evidence="7" id="KW-1185">Reference proteome</keyword>